<protein>
    <submittedName>
        <fullName evidence="1">Uncharacterized protein</fullName>
    </submittedName>
</protein>
<sequence length="160" mass="17844">MSGVSNLFASLNETLPDYVRLLCVAVRLPESPQHRFEAANHSGEAFPITVPQEKLRSSSPIENRHGMSVRRRMQKDVPLNFFPELESIHFGVRTRKKLSDADSFTKAVDQCPADIVLAPLGYPLTDLEYADDVVIFAESSVILQHVVDFVAKLAAPYVYA</sequence>
<comment type="caution">
    <text evidence="1">The sequence shown here is derived from an EMBL/GenBank/DDBJ whole genome shotgun (WGS) entry which is preliminary data.</text>
</comment>
<name>A0ABR1DGV0_NECAM</name>
<accession>A0ABR1DGV0</accession>
<reference evidence="1 2" key="1">
    <citation type="submission" date="2023-08" db="EMBL/GenBank/DDBJ databases">
        <title>A Necator americanus chromosomal reference genome.</title>
        <authorList>
            <person name="Ilik V."/>
            <person name="Petrzelkova K.J."/>
            <person name="Pardy F."/>
            <person name="Fuh T."/>
            <person name="Niatou-Singa F.S."/>
            <person name="Gouil Q."/>
            <person name="Baker L."/>
            <person name="Ritchie M.E."/>
            <person name="Jex A.R."/>
            <person name="Gazzola D."/>
            <person name="Li H."/>
            <person name="Toshio Fujiwara R."/>
            <person name="Zhan B."/>
            <person name="Aroian R.V."/>
            <person name="Pafco B."/>
            <person name="Schwarz E.M."/>
        </authorList>
    </citation>
    <scope>NUCLEOTIDE SEQUENCE [LARGE SCALE GENOMIC DNA]</scope>
    <source>
        <strain evidence="1 2">Aroian</strain>
        <tissue evidence="1">Whole animal</tissue>
    </source>
</reference>
<proteinExistence type="predicted"/>
<evidence type="ECO:0000313" key="2">
    <source>
        <dbReference type="Proteomes" id="UP001303046"/>
    </source>
</evidence>
<organism evidence="1 2">
    <name type="scientific">Necator americanus</name>
    <name type="common">Human hookworm</name>
    <dbReference type="NCBI Taxonomy" id="51031"/>
    <lineage>
        <taxon>Eukaryota</taxon>
        <taxon>Metazoa</taxon>
        <taxon>Ecdysozoa</taxon>
        <taxon>Nematoda</taxon>
        <taxon>Chromadorea</taxon>
        <taxon>Rhabditida</taxon>
        <taxon>Rhabditina</taxon>
        <taxon>Rhabditomorpha</taxon>
        <taxon>Strongyloidea</taxon>
        <taxon>Ancylostomatidae</taxon>
        <taxon>Bunostominae</taxon>
        <taxon>Necator</taxon>
    </lineage>
</organism>
<evidence type="ECO:0000313" key="1">
    <source>
        <dbReference type="EMBL" id="KAK6749515.1"/>
    </source>
</evidence>
<keyword evidence="2" id="KW-1185">Reference proteome</keyword>
<dbReference type="EMBL" id="JAVFWL010000004">
    <property type="protein sequence ID" value="KAK6749515.1"/>
    <property type="molecule type" value="Genomic_DNA"/>
</dbReference>
<dbReference type="Proteomes" id="UP001303046">
    <property type="component" value="Unassembled WGS sequence"/>
</dbReference>
<gene>
    <name evidence="1" type="primary">Necator_chrIV.g15163</name>
    <name evidence="1" type="ORF">RB195_001868</name>
</gene>